<evidence type="ECO:0000256" key="1">
    <source>
        <dbReference type="PROSITE-ProRule" id="PRU00042"/>
    </source>
</evidence>
<keyword evidence="5" id="KW-1185">Reference proteome</keyword>
<evidence type="ECO:0000259" key="3">
    <source>
        <dbReference type="PROSITE" id="PS50157"/>
    </source>
</evidence>
<comment type="caution">
    <text evidence="4">The sequence shown here is derived from an EMBL/GenBank/DDBJ whole genome shotgun (WGS) entry which is preliminary data.</text>
</comment>
<proteinExistence type="predicted"/>
<keyword evidence="1" id="KW-0863">Zinc-finger</keyword>
<reference evidence="4 5" key="1">
    <citation type="submission" date="2023-11" db="EMBL/GenBank/DDBJ databases">
        <title>Halocaridina rubra genome assembly.</title>
        <authorList>
            <person name="Smith C."/>
        </authorList>
    </citation>
    <scope>NUCLEOTIDE SEQUENCE [LARGE SCALE GENOMIC DNA]</scope>
    <source>
        <strain evidence="4">EP-1</strain>
        <tissue evidence="4">Whole</tissue>
    </source>
</reference>
<dbReference type="InterPro" id="IPR013087">
    <property type="entry name" value="Znf_C2H2_type"/>
</dbReference>
<dbReference type="AlphaFoldDB" id="A0AAN8X448"/>
<feature type="domain" description="C2H2-type" evidence="3">
    <location>
        <begin position="367"/>
        <end position="400"/>
    </location>
</feature>
<protein>
    <recommendedName>
        <fullName evidence="3">C2H2-type domain-containing protein</fullName>
    </recommendedName>
</protein>
<dbReference type="InterPro" id="IPR036236">
    <property type="entry name" value="Znf_C2H2_sf"/>
</dbReference>
<name>A0AAN8X448_HALRR</name>
<sequence>MATFNGTNEIEGNSSSLVSSALAEHIDTSVASSDLLSNNSDIEGTRDGSMRETQIMMENSHGVIMDESQEQNAQDIMQDEGSNGVEFDASVLDTTSQQDSNNDAMNNDLSGNQFEQSEPLKGLSNSVAGVPTEGDINSSMTDAETLGTDQAGEMLLRKLVNETFQSSSCSTNPQDNVIVATGIVAPSQAHGFQQNTSLPSGISGTSTSNLQGIINNLSNNTPTRIIIQTNNQVSPAKSSSGHYLIQVGGTPVSIPQANQVVNVGNKHRIVIRAGNSAQANNQVKQGEPEVSPSQSGVFRVIIPEGSTKFTKAAANSLNSNESSKKHVSINNAGAGLRKRKYIASTHSQGSSDLDEPIERVGDNKKLYECHTCNSKFMKALFLRKHMRSCKKEEVKVEKSPLFMCSFCKMTFKTRPQISQHFLKCYHSPYRKSTPIKRKGELEEPPAKRGKVEAISIDPALEQAVQFRCQASEYT</sequence>
<accession>A0AAN8X448</accession>
<keyword evidence="1" id="KW-0479">Metal-binding</keyword>
<dbReference type="GO" id="GO:0008270">
    <property type="term" value="F:zinc ion binding"/>
    <property type="evidence" value="ECO:0007669"/>
    <property type="project" value="UniProtKB-KW"/>
</dbReference>
<gene>
    <name evidence="4" type="ORF">SK128_011931</name>
</gene>
<feature type="compositionally biased region" description="Polar residues" evidence="2">
    <location>
        <begin position="95"/>
        <end position="116"/>
    </location>
</feature>
<evidence type="ECO:0000313" key="4">
    <source>
        <dbReference type="EMBL" id="KAK7075866.1"/>
    </source>
</evidence>
<feature type="region of interest" description="Disordered" evidence="2">
    <location>
        <begin position="95"/>
        <end position="119"/>
    </location>
</feature>
<feature type="domain" description="C2H2-type" evidence="3">
    <location>
        <begin position="402"/>
        <end position="431"/>
    </location>
</feature>
<evidence type="ECO:0000313" key="5">
    <source>
        <dbReference type="Proteomes" id="UP001381693"/>
    </source>
</evidence>
<keyword evidence="1" id="KW-0862">Zinc</keyword>
<dbReference type="PROSITE" id="PS00028">
    <property type="entry name" value="ZINC_FINGER_C2H2_1"/>
    <property type="match status" value="1"/>
</dbReference>
<dbReference type="SUPFAM" id="SSF57667">
    <property type="entry name" value="beta-beta-alpha zinc fingers"/>
    <property type="match status" value="1"/>
</dbReference>
<dbReference type="Gene3D" id="3.30.160.60">
    <property type="entry name" value="Classic Zinc Finger"/>
    <property type="match status" value="1"/>
</dbReference>
<dbReference type="PROSITE" id="PS50157">
    <property type="entry name" value="ZINC_FINGER_C2H2_2"/>
    <property type="match status" value="2"/>
</dbReference>
<evidence type="ECO:0000256" key="2">
    <source>
        <dbReference type="SAM" id="MobiDB-lite"/>
    </source>
</evidence>
<dbReference type="EMBL" id="JAXCGZ010010047">
    <property type="protein sequence ID" value="KAK7075866.1"/>
    <property type="molecule type" value="Genomic_DNA"/>
</dbReference>
<dbReference type="Proteomes" id="UP001381693">
    <property type="component" value="Unassembled WGS sequence"/>
</dbReference>
<organism evidence="4 5">
    <name type="scientific">Halocaridina rubra</name>
    <name type="common">Hawaiian red shrimp</name>
    <dbReference type="NCBI Taxonomy" id="373956"/>
    <lineage>
        <taxon>Eukaryota</taxon>
        <taxon>Metazoa</taxon>
        <taxon>Ecdysozoa</taxon>
        <taxon>Arthropoda</taxon>
        <taxon>Crustacea</taxon>
        <taxon>Multicrustacea</taxon>
        <taxon>Malacostraca</taxon>
        <taxon>Eumalacostraca</taxon>
        <taxon>Eucarida</taxon>
        <taxon>Decapoda</taxon>
        <taxon>Pleocyemata</taxon>
        <taxon>Caridea</taxon>
        <taxon>Atyoidea</taxon>
        <taxon>Atyidae</taxon>
        <taxon>Halocaridina</taxon>
    </lineage>
</organism>